<dbReference type="Pfam" id="PF25053">
    <property type="entry name" value="DUF7791"/>
    <property type="match status" value="1"/>
</dbReference>
<dbReference type="EMBL" id="CAJVRL010000038">
    <property type="protein sequence ID" value="CAG8950716.1"/>
    <property type="molecule type" value="Genomic_DNA"/>
</dbReference>
<dbReference type="InterPro" id="IPR027417">
    <property type="entry name" value="P-loop_NTPase"/>
</dbReference>
<keyword evidence="1" id="KW-0677">Repeat</keyword>
<name>A0A9N9KPF9_9HELO</name>
<dbReference type="InterPro" id="IPR056884">
    <property type="entry name" value="NPHP3-like_N"/>
</dbReference>
<dbReference type="PANTHER" id="PTHR10039">
    <property type="entry name" value="AMELOGENIN"/>
    <property type="match status" value="1"/>
</dbReference>
<comment type="caution">
    <text evidence="3">The sequence shown here is derived from an EMBL/GenBank/DDBJ whole genome shotgun (WGS) entry which is preliminary data.</text>
</comment>
<evidence type="ECO:0000313" key="3">
    <source>
        <dbReference type="EMBL" id="CAG8950716.1"/>
    </source>
</evidence>
<gene>
    <name evidence="3" type="ORF">HYFRA_00002927</name>
</gene>
<evidence type="ECO:0000256" key="1">
    <source>
        <dbReference type="ARBA" id="ARBA00022737"/>
    </source>
</evidence>
<dbReference type="Proteomes" id="UP000696280">
    <property type="component" value="Unassembled WGS sequence"/>
</dbReference>
<dbReference type="OrthoDB" id="443402at2759"/>
<organism evidence="3 4">
    <name type="scientific">Hymenoscyphus fraxineus</name>
    <dbReference type="NCBI Taxonomy" id="746836"/>
    <lineage>
        <taxon>Eukaryota</taxon>
        <taxon>Fungi</taxon>
        <taxon>Dikarya</taxon>
        <taxon>Ascomycota</taxon>
        <taxon>Pezizomycotina</taxon>
        <taxon>Leotiomycetes</taxon>
        <taxon>Helotiales</taxon>
        <taxon>Helotiaceae</taxon>
        <taxon>Hymenoscyphus</taxon>
    </lineage>
</organism>
<dbReference type="Pfam" id="PF24883">
    <property type="entry name" value="NPHP3_N"/>
    <property type="match status" value="1"/>
</dbReference>
<dbReference type="PANTHER" id="PTHR10039:SF5">
    <property type="entry name" value="NACHT DOMAIN-CONTAINING PROTEIN"/>
    <property type="match status" value="1"/>
</dbReference>
<dbReference type="Gene3D" id="3.40.50.300">
    <property type="entry name" value="P-loop containing nucleotide triphosphate hydrolases"/>
    <property type="match status" value="1"/>
</dbReference>
<proteinExistence type="predicted"/>
<evidence type="ECO:0000259" key="2">
    <source>
        <dbReference type="PROSITE" id="PS50837"/>
    </source>
</evidence>
<evidence type="ECO:0000313" key="4">
    <source>
        <dbReference type="Proteomes" id="UP000696280"/>
    </source>
</evidence>
<accession>A0A9N9KPF9</accession>
<reference evidence="3" key="1">
    <citation type="submission" date="2021-07" db="EMBL/GenBank/DDBJ databases">
        <authorList>
            <person name="Durling M."/>
        </authorList>
    </citation>
    <scope>NUCLEOTIDE SEQUENCE</scope>
</reference>
<keyword evidence="4" id="KW-1185">Reference proteome</keyword>
<dbReference type="InterPro" id="IPR056693">
    <property type="entry name" value="DUF7791"/>
</dbReference>
<dbReference type="AlphaFoldDB" id="A0A9N9KPF9"/>
<protein>
    <recommendedName>
        <fullName evidence="2">NACHT domain-containing protein</fullName>
    </recommendedName>
</protein>
<dbReference type="SUPFAM" id="SSF52540">
    <property type="entry name" value="P-loop containing nucleoside triphosphate hydrolases"/>
    <property type="match status" value="1"/>
</dbReference>
<sequence>MLDPLSAISLAGNIVSFIDFTCNILTESSRIYHFGTADAENLELEGIAETLRKFDDGVTNLTGVEFYSTSKACKEVANELLHAIRELKPRSNHHKRWNSVHQALTSIWNKEKIRGLRDRLNFLRNQVTFDFELKDNAHKASLNREGEFPKLLGGLDKIRVHSASMPTKEDLKRIADTLTRSFAATEVISKEVDIVQSLQYSCMLARHSGIPEAHSKTFRWIFDAEGLSMSDSRRNIGFQSWLETKNGIFWISGKPGSGKSTLMKYICDNPMTRQHLRRWAGASKLNIAEFYFWSSGTDMQRSTQGLLQSIIYEILRQCPDLIPRVCRQRWFANELERTGPWSFSELNRSFECLQGCASTSQKFCFFIDGLDEYEGEHLELLERLLNIVKSPHIKLCLSSRPWNCFEDALGDADDRKIYMQELTKNDIEVYSIEKLSLPAKWASKRGDQIRHRNLAMEIVKRSQGVFLWVYLVVRSLRDGLINGDDISLLENRLKSLPTDLDAYFSHIIHSIDSPYLEKLACMLRVTLAAKRPLSLMTYSFLDKGLKDQDFAIKLAPVPFTMAQIQHHKSDMRRRINAISKGLLEVSESRRVGEDTTTVEFLHRNVRDFLYTRNAQSTLDTMAPETVNIFISISRALLARLKVVISTRTSAATTQQEICDIVDYASLAEEQRGLSDRPTISELVSIGKKKFGHFLERRTIFLEYAVRKGLVHYVRDEITQYPHLAPSQVGGSLLLNASLGIQKSVLPSSVLSKVKTRAMLEVLLQAGINPNAKLGNVTIFGLYLRRRNHELLPEEFRHLLGVLLLAPGIDLLGNIDQLLPISKSRDFDVVLEDWEEFLSHGFDPNILLANGRSFWTGFLEHHFSKGCWSSSFLSEIRRVAILFLRYGADPFAACYFVRTGANLPAFEVLEKHCCDDTVAEISEGIELRDKLKSILEREMEHFRSRDSYMRKRKRPSSIKLQKRLRFGD</sequence>
<dbReference type="InterPro" id="IPR007111">
    <property type="entry name" value="NACHT_NTPase"/>
</dbReference>
<feature type="domain" description="NACHT" evidence="2">
    <location>
        <begin position="247"/>
        <end position="401"/>
    </location>
</feature>
<dbReference type="PROSITE" id="PS50837">
    <property type="entry name" value="NACHT"/>
    <property type="match status" value="1"/>
</dbReference>